<evidence type="ECO:0000256" key="1">
    <source>
        <dbReference type="SAM" id="MobiDB-lite"/>
    </source>
</evidence>
<comment type="caution">
    <text evidence="2">The sequence shown here is derived from an EMBL/GenBank/DDBJ whole genome shotgun (WGS) entry which is preliminary data.</text>
</comment>
<name>A0AAD4QLQ4_9AGAM</name>
<dbReference type="Proteomes" id="UP001203297">
    <property type="component" value="Unassembled WGS sequence"/>
</dbReference>
<organism evidence="2 3">
    <name type="scientific">Multifurca ochricompacta</name>
    <dbReference type="NCBI Taxonomy" id="376703"/>
    <lineage>
        <taxon>Eukaryota</taxon>
        <taxon>Fungi</taxon>
        <taxon>Dikarya</taxon>
        <taxon>Basidiomycota</taxon>
        <taxon>Agaricomycotina</taxon>
        <taxon>Agaricomycetes</taxon>
        <taxon>Russulales</taxon>
        <taxon>Russulaceae</taxon>
        <taxon>Multifurca</taxon>
    </lineage>
</organism>
<keyword evidence="3" id="KW-1185">Reference proteome</keyword>
<accession>A0AAD4QLQ4</accession>
<reference evidence="2" key="1">
    <citation type="journal article" date="2022" name="New Phytol.">
        <title>Evolutionary transition to the ectomycorrhizal habit in the genomes of a hyperdiverse lineage of mushroom-forming fungi.</title>
        <authorList>
            <person name="Looney B."/>
            <person name="Miyauchi S."/>
            <person name="Morin E."/>
            <person name="Drula E."/>
            <person name="Courty P.E."/>
            <person name="Kohler A."/>
            <person name="Kuo A."/>
            <person name="LaButti K."/>
            <person name="Pangilinan J."/>
            <person name="Lipzen A."/>
            <person name="Riley R."/>
            <person name="Andreopoulos W."/>
            <person name="He G."/>
            <person name="Johnson J."/>
            <person name="Nolan M."/>
            <person name="Tritt A."/>
            <person name="Barry K.W."/>
            <person name="Grigoriev I.V."/>
            <person name="Nagy L.G."/>
            <person name="Hibbett D."/>
            <person name="Henrissat B."/>
            <person name="Matheny P.B."/>
            <person name="Labbe J."/>
            <person name="Martin F.M."/>
        </authorList>
    </citation>
    <scope>NUCLEOTIDE SEQUENCE</scope>
    <source>
        <strain evidence="2">BPL690</strain>
    </source>
</reference>
<feature type="compositionally biased region" description="Basic and acidic residues" evidence="1">
    <location>
        <begin position="1"/>
        <end position="17"/>
    </location>
</feature>
<dbReference type="AlphaFoldDB" id="A0AAD4QLQ4"/>
<feature type="region of interest" description="Disordered" evidence="1">
    <location>
        <begin position="1"/>
        <end position="27"/>
    </location>
</feature>
<gene>
    <name evidence="2" type="ORF">B0F90DRAFT_1669624</name>
</gene>
<dbReference type="EMBL" id="WTXG01000041">
    <property type="protein sequence ID" value="KAI0297070.1"/>
    <property type="molecule type" value="Genomic_DNA"/>
</dbReference>
<proteinExistence type="predicted"/>
<evidence type="ECO:0000313" key="2">
    <source>
        <dbReference type="EMBL" id="KAI0297070.1"/>
    </source>
</evidence>
<evidence type="ECO:0000313" key="3">
    <source>
        <dbReference type="Proteomes" id="UP001203297"/>
    </source>
</evidence>
<protein>
    <submittedName>
        <fullName evidence="2">Uncharacterized protein</fullName>
    </submittedName>
</protein>
<sequence>MTDQGKNKCLEKEEKKNHTSSRSDGIKEKKGRTCSLADYCLRAQDGFLSRSYVKDMASGVEPAAVVAFAVGANPLHYTIHAHSTNDSEAINRRDENGKQPAAYVALGVNATFWPVKKQHHNQEDDASCLSFGPGVPSLDVPRLCEMKDACCCASQGR</sequence>